<reference evidence="1" key="1">
    <citation type="journal article" date="2020" name="Cell">
        <title>Large-Scale Comparative Analyses of Tick Genomes Elucidate Their Genetic Diversity and Vector Capacities.</title>
        <authorList>
            <consortium name="Tick Genome and Microbiome Consortium (TIGMIC)"/>
            <person name="Jia N."/>
            <person name="Wang J."/>
            <person name="Shi W."/>
            <person name="Du L."/>
            <person name="Sun Y."/>
            <person name="Zhan W."/>
            <person name="Jiang J.F."/>
            <person name="Wang Q."/>
            <person name="Zhang B."/>
            <person name="Ji P."/>
            <person name="Bell-Sakyi L."/>
            <person name="Cui X.M."/>
            <person name="Yuan T.T."/>
            <person name="Jiang B.G."/>
            <person name="Yang W.F."/>
            <person name="Lam T.T."/>
            <person name="Chang Q.C."/>
            <person name="Ding S.J."/>
            <person name="Wang X.J."/>
            <person name="Zhu J.G."/>
            <person name="Ruan X.D."/>
            <person name="Zhao L."/>
            <person name="Wei J.T."/>
            <person name="Ye R.Z."/>
            <person name="Que T.C."/>
            <person name="Du C.H."/>
            <person name="Zhou Y.H."/>
            <person name="Cheng J.X."/>
            <person name="Dai P.F."/>
            <person name="Guo W.B."/>
            <person name="Han X.H."/>
            <person name="Huang E.J."/>
            <person name="Li L.F."/>
            <person name="Wei W."/>
            <person name="Gao Y.C."/>
            <person name="Liu J.Z."/>
            <person name="Shao H.Z."/>
            <person name="Wang X."/>
            <person name="Wang C.C."/>
            <person name="Yang T.C."/>
            <person name="Huo Q.B."/>
            <person name="Li W."/>
            <person name="Chen H.Y."/>
            <person name="Chen S.E."/>
            <person name="Zhou L.G."/>
            <person name="Ni X.B."/>
            <person name="Tian J.H."/>
            <person name="Sheng Y."/>
            <person name="Liu T."/>
            <person name="Pan Y.S."/>
            <person name="Xia L.Y."/>
            <person name="Li J."/>
            <person name="Zhao F."/>
            <person name="Cao W.C."/>
        </authorList>
    </citation>
    <scope>NUCLEOTIDE SEQUENCE</scope>
    <source>
        <strain evidence="1">Rmic-2018</strain>
    </source>
</reference>
<dbReference type="AlphaFoldDB" id="A0A9J6E115"/>
<protein>
    <submittedName>
        <fullName evidence="1">Uncharacterized protein</fullName>
    </submittedName>
</protein>
<name>A0A9J6E115_RHIMP</name>
<dbReference type="VEuPathDB" id="VectorBase:LOC119166716"/>
<dbReference type="EMBL" id="JABSTU010000006">
    <property type="protein sequence ID" value="KAH8028022.1"/>
    <property type="molecule type" value="Genomic_DNA"/>
</dbReference>
<dbReference type="Proteomes" id="UP000821866">
    <property type="component" value="Chromosome 4"/>
</dbReference>
<reference evidence="1" key="2">
    <citation type="submission" date="2021-09" db="EMBL/GenBank/DDBJ databases">
        <authorList>
            <person name="Jia N."/>
            <person name="Wang J."/>
            <person name="Shi W."/>
            <person name="Du L."/>
            <person name="Sun Y."/>
            <person name="Zhan W."/>
            <person name="Jiang J."/>
            <person name="Wang Q."/>
            <person name="Zhang B."/>
            <person name="Ji P."/>
            <person name="Sakyi L.B."/>
            <person name="Cui X."/>
            <person name="Yuan T."/>
            <person name="Jiang B."/>
            <person name="Yang W."/>
            <person name="Lam T.T.-Y."/>
            <person name="Chang Q."/>
            <person name="Ding S."/>
            <person name="Wang X."/>
            <person name="Zhu J."/>
            <person name="Ruan X."/>
            <person name="Zhao L."/>
            <person name="Wei J."/>
            <person name="Que T."/>
            <person name="Du C."/>
            <person name="Cheng J."/>
            <person name="Dai P."/>
            <person name="Han X."/>
            <person name="Huang E."/>
            <person name="Gao Y."/>
            <person name="Liu J."/>
            <person name="Shao H."/>
            <person name="Ye R."/>
            <person name="Li L."/>
            <person name="Wei W."/>
            <person name="Wang X."/>
            <person name="Wang C."/>
            <person name="Huo Q."/>
            <person name="Li W."/>
            <person name="Guo W."/>
            <person name="Chen H."/>
            <person name="Chen S."/>
            <person name="Zhou L."/>
            <person name="Zhou L."/>
            <person name="Ni X."/>
            <person name="Tian J."/>
            <person name="Zhou Y."/>
            <person name="Sheng Y."/>
            <person name="Liu T."/>
            <person name="Pan Y."/>
            <person name="Xia L."/>
            <person name="Li J."/>
            <person name="Zhao F."/>
            <person name="Cao W."/>
        </authorList>
    </citation>
    <scope>NUCLEOTIDE SEQUENCE</scope>
    <source>
        <strain evidence="1">Rmic-2018</strain>
        <tissue evidence="1">Larvae</tissue>
    </source>
</reference>
<organism evidence="1 2">
    <name type="scientific">Rhipicephalus microplus</name>
    <name type="common">Cattle tick</name>
    <name type="synonym">Boophilus microplus</name>
    <dbReference type="NCBI Taxonomy" id="6941"/>
    <lineage>
        <taxon>Eukaryota</taxon>
        <taxon>Metazoa</taxon>
        <taxon>Ecdysozoa</taxon>
        <taxon>Arthropoda</taxon>
        <taxon>Chelicerata</taxon>
        <taxon>Arachnida</taxon>
        <taxon>Acari</taxon>
        <taxon>Parasitiformes</taxon>
        <taxon>Ixodida</taxon>
        <taxon>Ixodoidea</taxon>
        <taxon>Ixodidae</taxon>
        <taxon>Rhipicephalinae</taxon>
        <taxon>Rhipicephalus</taxon>
        <taxon>Boophilus</taxon>
    </lineage>
</organism>
<gene>
    <name evidence="1" type="ORF">HPB51_012608</name>
</gene>
<evidence type="ECO:0000313" key="1">
    <source>
        <dbReference type="EMBL" id="KAH8028022.1"/>
    </source>
</evidence>
<accession>A0A9J6E115</accession>
<evidence type="ECO:0000313" key="2">
    <source>
        <dbReference type="Proteomes" id="UP000821866"/>
    </source>
</evidence>
<keyword evidence="2" id="KW-1185">Reference proteome</keyword>
<proteinExistence type="predicted"/>
<comment type="caution">
    <text evidence="1">The sequence shown here is derived from an EMBL/GenBank/DDBJ whole genome shotgun (WGS) entry which is preliminary data.</text>
</comment>
<sequence length="291" mass="31605">MPADVSFGDYFAIDSDVAVAGTVTDRDIIAEVLDGEGESGEEDEDLTRKESCVRWDVRYSEISVLGPTTQSEHCLGVEESKMPPRPPPPQPQRPEAGQILLLVKQDGSAASGGRLLLPRPLPQPPPPPQQVLAWPMLSICQIAEVRDSKEVQNSVNPESAKSTDCSSTNAILHKWCSSLLKAERGAALQQPVVGRGGLLLEQPTSAKATNLQKPPLLQQQHVLANGQPPPDPDSIPVLEPITAEEHFHAEMLHQTIKGVNQCRTQLAKHFYFGFSILLAREVARVSSADNL</sequence>